<gene>
    <name evidence="2" type="ORF">PAC_15488</name>
</gene>
<keyword evidence="3" id="KW-1185">Reference proteome</keyword>
<proteinExistence type="predicted"/>
<reference evidence="2 3" key="1">
    <citation type="submission" date="2016-03" db="EMBL/GenBank/DDBJ databases">
        <authorList>
            <person name="Ploux O."/>
        </authorList>
    </citation>
    <scope>NUCLEOTIDE SEQUENCE [LARGE SCALE GENOMIC DNA]</scope>
    <source>
        <strain evidence="2 3">UAMH 11012</strain>
    </source>
</reference>
<dbReference type="SUPFAM" id="SSF56672">
    <property type="entry name" value="DNA/RNA polymerases"/>
    <property type="match status" value="1"/>
</dbReference>
<evidence type="ECO:0000259" key="1">
    <source>
        <dbReference type="Pfam" id="PF00078"/>
    </source>
</evidence>
<name>A0A1L7XKP3_9HELO</name>
<protein>
    <recommendedName>
        <fullName evidence="1">Reverse transcriptase domain-containing protein</fullName>
    </recommendedName>
</protein>
<dbReference type="Pfam" id="PF00078">
    <property type="entry name" value="RVT_1"/>
    <property type="match status" value="1"/>
</dbReference>
<dbReference type="OrthoDB" id="10465101at2759"/>
<dbReference type="EMBL" id="FJOG01000031">
    <property type="protein sequence ID" value="CZR65588.1"/>
    <property type="molecule type" value="Genomic_DNA"/>
</dbReference>
<evidence type="ECO:0000313" key="2">
    <source>
        <dbReference type="EMBL" id="CZR65588.1"/>
    </source>
</evidence>
<feature type="domain" description="Reverse transcriptase" evidence="1">
    <location>
        <begin position="4"/>
        <end position="74"/>
    </location>
</feature>
<evidence type="ECO:0000313" key="3">
    <source>
        <dbReference type="Proteomes" id="UP000184330"/>
    </source>
</evidence>
<organism evidence="2 3">
    <name type="scientific">Phialocephala subalpina</name>
    <dbReference type="NCBI Taxonomy" id="576137"/>
    <lineage>
        <taxon>Eukaryota</taxon>
        <taxon>Fungi</taxon>
        <taxon>Dikarya</taxon>
        <taxon>Ascomycota</taxon>
        <taxon>Pezizomycotina</taxon>
        <taxon>Leotiomycetes</taxon>
        <taxon>Helotiales</taxon>
        <taxon>Mollisiaceae</taxon>
        <taxon>Phialocephala</taxon>
        <taxon>Phialocephala fortinii species complex</taxon>
    </lineage>
</organism>
<sequence length="394" mass="45361">MPLCYFYADDGILICNSKVDIPKVLQVIEAWTYKNAIMLSPEKCAVISRFEIPVLSIYGREVERKDCVTYLGFPVRPTGIDFGMLLQQRISAAVGLTGFLGVRSDTWGPKIRLMVYKIHIAPMFEYGGPLVWAWAKSHMPEFETAVAQWKELMNWISGCNGRHYVTANLCGITTLKDRFQHLFTKYQLILEQLPDENPLRQLLAERRPGKLYAWMTELTTDRDFEIFKDTVKLEPTAQVALDRFLLKKRVKVIETQAREKHLTKIIPMYTRGGPGLRLADICLRGSNPKEQEILLKYRLSFLSEGSICKCGEVFHRGHETCPALGSWGKLSRAEKEVKGKIVKELKLERKEKFTNWDFWLNLGHSKQVFEEALEVRGILGAVYDEMMLDEDEDE</sequence>
<dbReference type="STRING" id="576137.A0A1L7XKP3"/>
<dbReference type="Proteomes" id="UP000184330">
    <property type="component" value="Unassembled WGS sequence"/>
</dbReference>
<dbReference type="InterPro" id="IPR000477">
    <property type="entry name" value="RT_dom"/>
</dbReference>
<accession>A0A1L7XKP3</accession>
<dbReference type="AlphaFoldDB" id="A0A1L7XKP3"/>
<dbReference type="InterPro" id="IPR043502">
    <property type="entry name" value="DNA/RNA_pol_sf"/>
</dbReference>